<sequence length="515" mass="57871">MPSTVIDYRDKLIQSGIRRDLIPPALTNEQCQVLFRKLNSFSMSWIRGTWQLLAILGDEEPYRHLDQKDNFNVNMAHYAAFSGDIQRLNQVLAQNPHLFSQFDKGIKGAAHYAALSGNPAALQWIKDNKPDLLNNLDKEDRTIAHRAAQGGNVAALQWIKDNKPDLLNRMDMNGWTIAHYAARFGNPEVLQWIKNNKPDLLNKMDKDGCSIAHHASRSGTLEALNWIKKNHLEGLLMDHNARDTFLMCAALSGNGEQLNLALALCGNPSTVNFKRIPADDSSTVIDALREALQSNYILRSVVYPHLLEPCDEVEMLLDKNGLIAIKLNKLSDDFTVLCQQDTTGARTGPLSKDALLTLFTTAARAISPRIPEKDIKAQFYKIYNNSNALKHDAALAAKGKVLDFKMKSETLTGFRAFFINKKVAHLKRHAMAELNALILNADTFTENDLRQWYLAHNDSINRQTHTLTGLFFKTRETASRALVSKICQEFKFNEQLVTAKPENDHAGKEPIAVFS</sequence>
<dbReference type="Pfam" id="PF12796">
    <property type="entry name" value="Ank_2"/>
    <property type="match status" value="1"/>
</dbReference>
<dbReference type="AlphaFoldDB" id="A0A0W0TQN2"/>
<dbReference type="EMBL" id="LNYA01000024">
    <property type="protein sequence ID" value="KTC97833.1"/>
    <property type="molecule type" value="Genomic_DNA"/>
</dbReference>
<keyword evidence="2" id="KW-1185">Reference proteome</keyword>
<dbReference type="PANTHER" id="PTHR24121">
    <property type="entry name" value="NO MECHANORECEPTOR POTENTIAL C, ISOFORM D-RELATED"/>
    <property type="match status" value="1"/>
</dbReference>
<evidence type="ECO:0000313" key="1">
    <source>
        <dbReference type="EMBL" id="KTC97833.1"/>
    </source>
</evidence>
<organism evidence="1 2">
    <name type="scientific">Legionella erythra</name>
    <dbReference type="NCBI Taxonomy" id="448"/>
    <lineage>
        <taxon>Bacteria</taxon>
        <taxon>Pseudomonadati</taxon>
        <taxon>Pseudomonadota</taxon>
        <taxon>Gammaproteobacteria</taxon>
        <taxon>Legionellales</taxon>
        <taxon>Legionellaceae</taxon>
        <taxon>Legionella</taxon>
    </lineage>
</organism>
<dbReference type="PANTHER" id="PTHR24121:SF21">
    <property type="entry name" value="ANKYRIN REPEAT FAMILY PROTEIN"/>
    <property type="match status" value="1"/>
</dbReference>
<dbReference type="SUPFAM" id="SSF48403">
    <property type="entry name" value="Ankyrin repeat"/>
    <property type="match status" value="1"/>
</dbReference>
<dbReference type="OrthoDB" id="5654440at2"/>
<gene>
    <name evidence="1" type="ORF">Lery_1672</name>
</gene>
<evidence type="ECO:0000313" key="2">
    <source>
        <dbReference type="Proteomes" id="UP000054773"/>
    </source>
</evidence>
<dbReference type="InterPro" id="IPR002110">
    <property type="entry name" value="Ankyrin_rpt"/>
</dbReference>
<dbReference type="RefSeq" id="WP_082657164.1">
    <property type="nucleotide sequence ID" value="NZ_LNYA01000024.1"/>
</dbReference>
<dbReference type="Proteomes" id="UP000054773">
    <property type="component" value="Unassembled WGS sequence"/>
</dbReference>
<name>A0A0W0TQN2_LEGER</name>
<accession>A0A0W0TQN2</accession>
<comment type="caution">
    <text evidence="1">The sequence shown here is derived from an EMBL/GenBank/DDBJ whole genome shotgun (WGS) entry which is preliminary data.</text>
</comment>
<proteinExistence type="predicted"/>
<dbReference type="Gene3D" id="1.25.40.20">
    <property type="entry name" value="Ankyrin repeat-containing domain"/>
    <property type="match status" value="1"/>
</dbReference>
<protein>
    <submittedName>
        <fullName evidence="1">Ankyrin repeat-containing protein</fullName>
    </submittedName>
</protein>
<dbReference type="STRING" id="448.Lery_1672"/>
<dbReference type="SMART" id="SM00248">
    <property type="entry name" value="ANK"/>
    <property type="match status" value="5"/>
</dbReference>
<reference evidence="1 2" key="1">
    <citation type="submission" date="2015-11" db="EMBL/GenBank/DDBJ databases">
        <title>Genomic analysis of 38 Legionella species identifies large and diverse effector repertoires.</title>
        <authorList>
            <person name="Burstein D."/>
            <person name="Amaro F."/>
            <person name="Zusman T."/>
            <person name="Lifshitz Z."/>
            <person name="Cohen O."/>
            <person name="Gilbert J.A."/>
            <person name="Pupko T."/>
            <person name="Shuman H.A."/>
            <person name="Segal G."/>
        </authorList>
    </citation>
    <scope>NUCLEOTIDE SEQUENCE [LARGE SCALE GENOMIC DNA]</scope>
    <source>
        <strain evidence="1 2">SE-32A-C8</strain>
    </source>
</reference>
<dbReference type="InterPro" id="IPR036770">
    <property type="entry name" value="Ankyrin_rpt-contain_sf"/>
</dbReference>
<dbReference type="PATRIC" id="fig|448.7.peg.1740"/>